<evidence type="ECO:0000313" key="3">
    <source>
        <dbReference type="EMBL" id="GAA0213781.1"/>
    </source>
</evidence>
<keyword evidence="2" id="KW-0812">Transmembrane</keyword>
<accession>A0ABP3CRL2</accession>
<dbReference type="RefSeq" id="WP_343932375.1">
    <property type="nucleotide sequence ID" value="NZ_BAAABU010000002.1"/>
</dbReference>
<reference evidence="4" key="1">
    <citation type="journal article" date="2019" name="Int. J. Syst. Evol. Microbiol.">
        <title>The Global Catalogue of Microorganisms (GCM) 10K type strain sequencing project: providing services to taxonomists for standard genome sequencing and annotation.</title>
        <authorList>
            <consortium name="The Broad Institute Genomics Platform"/>
            <consortium name="The Broad Institute Genome Sequencing Center for Infectious Disease"/>
            <person name="Wu L."/>
            <person name="Ma J."/>
        </authorList>
    </citation>
    <scope>NUCLEOTIDE SEQUENCE [LARGE SCALE GENOMIC DNA]</scope>
    <source>
        <strain evidence="4">JCM 3380</strain>
    </source>
</reference>
<organism evidence="3 4">
    <name type="scientific">Saccharothrix mutabilis subsp. mutabilis</name>
    <dbReference type="NCBI Taxonomy" id="66855"/>
    <lineage>
        <taxon>Bacteria</taxon>
        <taxon>Bacillati</taxon>
        <taxon>Actinomycetota</taxon>
        <taxon>Actinomycetes</taxon>
        <taxon>Pseudonocardiales</taxon>
        <taxon>Pseudonocardiaceae</taxon>
        <taxon>Saccharothrix</taxon>
    </lineage>
</organism>
<name>A0ABP3CRL2_9PSEU</name>
<protein>
    <submittedName>
        <fullName evidence="3">Uncharacterized protein</fullName>
    </submittedName>
</protein>
<dbReference type="Proteomes" id="UP001500416">
    <property type="component" value="Unassembled WGS sequence"/>
</dbReference>
<keyword evidence="2" id="KW-0472">Membrane</keyword>
<feature type="compositionally biased region" description="Low complexity" evidence="1">
    <location>
        <begin position="79"/>
        <end position="103"/>
    </location>
</feature>
<feature type="transmembrane region" description="Helical" evidence="2">
    <location>
        <begin position="26"/>
        <end position="45"/>
    </location>
</feature>
<keyword evidence="4" id="KW-1185">Reference proteome</keyword>
<proteinExistence type="predicted"/>
<keyword evidence="2" id="KW-1133">Transmembrane helix</keyword>
<evidence type="ECO:0000256" key="1">
    <source>
        <dbReference type="SAM" id="MobiDB-lite"/>
    </source>
</evidence>
<gene>
    <name evidence="3" type="ORF">GCM10010492_09510</name>
</gene>
<dbReference type="EMBL" id="BAAABU010000002">
    <property type="protein sequence ID" value="GAA0213781.1"/>
    <property type="molecule type" value="Genomic_DNA"/>
</dbReference>
<sequence>MPIRTNRGRAAVYRRLWGWPLKSPTHLVATIVGVVAVVATVSIVVDKTLGDKKNGAGGVVVTTTSGAPKASGGNQIGVLPSTGTTSPLPTKAPSPTNAAPSAPVSADAQLVAESWIDAWLNHPPGITNAKWLQGMERWTSKELLPTLQSVDPQNVPKELKSKVTPKNATTDSVDFEADLETGKLVVTVVKLPEGWRVHKYSRVG</sequence>
<evidence type="ECO:0000256" key="2">
    <source>
        <dbReference type="SAM" id="Phobius"/>
    </source>
</evidence>
<comment type="caution">
    <text evidence="3">The sequence shown here is derived from an EMBL/GenBank/DDBJ whole genome shotgun (WGS) entry which is preliminary data.</text>
</comment>
<feature type="region of interest" description="Disordered" evidence="1">
    <location>
        <begin position="69"/>
        <end position="103"/>
    </location>
</feature>
<evidence type="ECO:0000313" key="4">
    <source>
        <dbReference type="Proteomes" id="UP001500416"/>
    </source>
</evidence>